<dbReference type="Proteomes" id="UP000001514">
    <property type="component" value="Unassembled WGS sequence"/>
</dbReference>
<organism evidence="5">
    <name type="scientific">Selaginella moellendorffii</name>
    <name type="common">Spikemoss</name>
    <dbReference type="NCBI Taxonomy" id="88036"/>
    <lineage>
        <taxon>Eukaryota</taxon>
        <taxon>Viridiplantae</taxon>
        <taxon>Streptophyta</taxon>
        <taxon>Embryophyta</taxon>
        <taxon>Tracheophyta</taxon>
        <taxon>Lycopodiopsida</taxon>
        <taxon>Selaginellales</taxon>
        <taxon>Selaginellaceae</taxon>
        <taxon>Selaginella</taxon>
    </lineage>
</organism>
<dbReference type="InterPro" id="IPR013083">
    <property type="entry name" value="Znf_RING/FYVE/PHD"/>
</dbReference>
<dbReference type="EMBL" id="GL377590">
    <property type="protein sequence ID" value="EFJ24300.1"/>
    <property type="molecule type" value="Genomic_DNA"/>
</dbReference>
<dbReference type="Pfam" id="PF13920">
    <property type="entry name" value="zf-C3HC4_3"/>
    <property type="match status" value="1"/>
</dbReference>
<dbReference type="Gramene" id="EFJ24300">
    <property type="protein sequence ID" value="EFJ24300"/>
    <property type="gene ID" value="SELMODRAFT_442541"/>
</dbReference>
<evidence type="ECO:0000313" key="4">
    <source>
        <dbReference type="EMBL" id="EFJ24300.1"/>
    </source>
</evidence>
<dbReference type="HOGENOM" id="CLU_012471_1_0_1"/>
<feature type="compositionally biased region" description="Low complexity" evidence="2">
    <location>
        <begin position="213"/>
        <end position="222"/>
    </location>
</feature>
<accession>D8RTW1</accession>
<dbReference type="PANTHER" id="PTHR46519:SF2">
    <property type="entry name" value="RING_U-BOX SUPERFAMILY PROTEIN"/>
    <property type="match status" value="1"/>
</dbReference>
<feature type="region of interest" description="Disordered" evidence="2">
    <location>
        <begin position="193"/>
        <end position="266"/>
    </location>
</feature>
<sequence length="698" mass="79252">MPGLAGIEEGGDRTLDEKIATMIQLQQKEGGEAPDKQSVDAEFRRGLEELVRDHFDNCMALASSSTSNSNREDLDFQLQCDGCGSFDEEEGNRNSGSNAESQEGRVDDDFTGRPSQILRRWYDRQAQNVITTMERQARQAELLALAGLHAVSMLDSSFLRDSVPPPSSGERLDHQRRPSPLLEMWRGLEDERSVGRGVSRRVASSEAEREDATATVTTTAETPRPDDGEEQTPASRVDEIPGSFDASRDDETRQVADDGGGTSRQSVRQIMNRWLNERVGTDDQINQSRREQNELLDLNERERVRQLAREWLRPTAPREVSGTDDTTTNESWESQRRRDRQLILDLLIRTERERQQELEGLSENRVVSRFPHRGRLQSLLRGRFLANGGRHEEEERHISSAARELGQLRQRRAVSGLREGFRSRLESVVRVQATNLEDSPETSDEHDRTWTAARRMNELEEATAYNVELRELLGRRSVTNVLASEFRERLDQLIRSFIHRQVPWPVENNNAAAQPQNDVAPEAQTERPEQRPTIPPPPPPLPIQRLWQREFVHGQWPRPSSSYMVWDNASQLRADISYLQQGLGDLQRMVETIVDMQMELQRSIRQEVAGALQRMYSAGKGLPERSSDGSQWIPVKKGTCCICCDKSIDSLLYRLAGSHRCGHMCTCLRCANQLKNGGSKCPMCRAPIVEVIRAFTIA</sequence>
<dbReference type="PROSITE" id="PS50089">
    <property type="entry name" value="ZF_RING_2"/>
    <property type="match status" value="1"/>
</dbReference>
<reference evidence="4 5" key="1">
    <citation type="journal article" date="2011" name="Science">
        <title>The Selaginella genome identifies genetic changes associated with the evolution of vascular plants.</title>
        <authorList>
            <person name="Banks J.A."/>
            <person name="Nishiyama T."/>
            <person name="Hasebe M."/>
            <person name="Bowman J.L."/>
            <person name="Gribskov M."/>
            <person name="dePamphilis C."/>
            <person name="Albert V.A."/>
            <person name="Aono N."/>
            <person name="Aoyama T."/>
            <person name="Ambrose B.A."/>
            <person name="Ashton N.W."/>
            <person name="Axtell M.J."/>
            <person name="Barker E."/>
            <person name="Barker M.S."/>
            <person name="Bennetzen J.L."/>
            <person name="Bonawitz N.D."/>
            <person name="Chapple C."/>
            <person name="Cheng C."/>
            <person name="Correa L.G."/>
            <person name="Dacre M."/>
            <person name="DeBarry J."/>
            <person name="Dreyer I."/>
            <person name="Elias M."/>
            <person name="Engstrom E.M."/>
            <person name="Estelle M."/>
            <person name="Feng L."/>
            <person name="Finet C."/>
            <person name="Floyd S.K."/>
            <person name="Frommer W.B."/>
            <person name="Fujita T."/>
            <person name="Gramzow L."/>
            <person name="Gutensohn M."/>
            <person name="Harholt J."/>
            <person name="Hattori M."/>
            <person name="Heyl A."/>
            <person name="Hirai T."/>
            <person name="Hiwatashi Y."/>
            <person name="Ishikawa M."/>
            <person name="Iwata M."/>
            <person name="Karol K.G."/>
            <person name="Koehler B."/>
            <person name="Kolukisaoglu U."/>
            <person name="Kubo M."/>
            <person name="Kurata T."/>
            <person name="Lalonde S."/>
            <person name="Li K."/>
            <person name="Li Y."/>
            <person name="Litt A."/>
            <person name="Lyons E."/>
            <person name="Manning G."/>
            <person name="Maruyama T."/>
            <person name="Michael T.P."/>
            <person name="Mikami K."/>
            <person name="Miyazaki S."/>
            <person name="Morinaga S."/>
            <person name="Murata T."/>
            <person name="Mueller-Roeber B."/>
            <person name="Nelson D.R."/>
            <person name="Obara M."/>
            <person name="Oguri Y."/>
            <person name="Olmstead R.G."/>
            <person name="Onodera N."/>
            <person name="Petersen B.L."/>
            <person name="Pils B."/>
            <person name="Prigge M."/>
            <person name="Rensing S.A."/>
            <person name="Riano-Pachon D.M."/>
            <person name="Roberts A.W."/>
            <person name="Sato Y."/>
            <person name="Scheller H.V."/>
            <person name="Schulz B."/>
            <person name="Schulz C."/>
            <person name="Shakirov E.V."/>
            <person name="Shibagaki N."/>
            <person name="Shinohara N."/>
            <person name="Shippen D.E."/>
            <person name="Soerensen I."/>
            <person name="Sotooka R."/>
            <person name="Sugimoto N."/>
            <person name="Sugita M."/>
            <person name="Sumikawa N."/>
            <person name="Tanurdzic M."/>
            <person name="Theissen G."/>
            <person name="Ulvskov P."/>
            <person name="Wakazuki S."/>
            <person name="Weng J.K."/>
            <person name="Willats W.W."/>
            <person name="Wipf D."/>
            <person name="Wolf P.G."/>
            <person name="Yang L."/>
            <person name="Zimmer A.D."/>
            <person name="Zhu Q."/>
            <person name="Mitros T."/>
            <person name="Hellsten U."/>
            <person name="Loque D."/>
            <person name="Otillar R."/>
            <person name="Salamov A."/>
            <person name="Schmutz J."/>
            <person name="Shapiro H."/>
            <person name="Lindquist E."/>
            <person name="Lucas S."/>
            <person name="Rokhsar D."/>
            <person name="Grigoriev I.V."/>
        </authorList>
    </citation>
    <scope>NUCLEOTIDE SEQUENCE [LARGE SCALE GENOMIC DNA]</scope>
</reference>
<keyword evidence="1" id="KW-0862">Zinc</keyword>
<keyword evidence="5" id="KW-1185">Reference proteome</keyword>
<gene>
    <name evidence="4" type="ORF">SELMODRAFT_442541</name>
</gene>
<dbReference type="AlphaFoldDB" id="D8RTW1"/>
<keyword evidence="1" id="KW-0863">Zinc-finger</keyword>
<dbReference type="FunCoup" id="D8RTW1">
    <property type="interactions" value="1009"/>
</dbReference>
<evidence type="ECO:0000313" key="5">
    <source>
        <dbReference type="Proteomes" id="UP000001514"/>
    </source>
</evidence>
<feature type="region of interest" description="Disordered" evidence="2">
    <location>
        <begin position="86"/>
        <end position="112"/>
    </location>
</feature>
<feature type="region of interest" description="Disordered" evidence="2">
    <location>
        <begin position="314"/>
        <end position="335"/>
    </location>
</feature>
<dbReference type="GO" id="GO:0008270">
    <property type="term" value="F:zinc ion binding"/>
    <property type="evidence" value="ECO:0007669"/>
    <property type="project" value="UniProtKB-KW"/>
</dbReference>
<evidence type="ECO:0000256" key="1">
    <source>
        <dbReference type="PROSITE-ProRule" id="PRU00175"/>
    </source>
</evidence>
<dbReference type="InterPro" id="IPR001841">
    <property type="entry name" value="Znf_RING"/>
</dbReference>
<dbReference type="eggNOG" id="KOG4172">
    <property type="taxonomic scope" value="Eukaryota"/>
</dbReference>
<dbReference type="Gene3D" id="3.30.40.10">
    <property type="entry name" value="Zinc/RING finger domain, C3HC4 (zinc finger)"/>
    <property type="match status" value="1"/>
</dbReference>
<proteinExistence type="predicted"/>
<dbReference type="CDD" id="cd16647">
    <property type="entry name" value="mRING-HC-C3HC5_NEU1"/>
    <property type="match status" value="1"/>
</dbReference>
<feature type="compositionally biased region" description="Basic and acidic residues" evidence="2">
    <location>
        <begin position="102"/>
        <end position="111"/>
    </location>
</feature>
<dbReference type="SUPFAM" id="SSF57850">
    <property type="entry name" value="RING/U-box"/>
    <property type="match status" value="1"/>
</dbReference>
<feature type="compositionally biased region" description="Low complexity" evidence="2">
    <location>
        <begin position="195"/>
        <end position="205"/>
    </location>
</feature>
<protein>
    <recommendedName>
        <fullName evidence="3">RING-type domain-containing protein</fullName>
    </recommendedName>
</protein>
<dbReference type="KEGG" id="smo:SELMODRAFT_442541"/>
<dbReference type="OMA" id="WQDNNEE"/>
<dbReference type="PANTHER" id="PTHR46519">
    <property type="entry name" value="RING/U-BOX SUPERFAMILY PROTEIN"/>
    <property type="match status" value="1"/>
</dbReference>
<feature type="compositionally biased region" description="Polar residues" evidence="2">
    <location>
        <begin position="508"/>
        <end position="517"/>
    </location>
</feature>
<evidence type="ECO:0000256" key="2">
    <source>
        <dbReference type="SAM" id="MobiDB-lite"/>
    </source>
</evidence>
<feature type="compositionally biased region" description="Polar residues" evidence="2">
    <location>
        <begin position="323"/>
        <end position="332"/>
    </location>
</feature>
<feature type="region of interest" description="Disordered" evidence="2">
    <location>
        <begin position="508"/>
        <end position="539"/>
    </location>
</feature>
<name>D8RTW1_SELML</name>
<evidence type="ECO:0000259" key="3">
    <source>
        <dbReference type="PROSITE" id="PS50089"/>
    </source>
</evidence>
<feature type="compositionally biased region" description="Basic and acidic residues" evidence="2">
    <location>
        <begin position="246"/>
        <end position="256"/>
    </location>
</feature>
<feature type="domain" description="RING-type" evidence="3">
    <location>
        <begin position="640"/>
        <end position="685"/>
    </location>
</feature>
<keyword evidence="1" id="KW-0479">Metal-binding</keyword>
<dbReference type="InParanoid" id="D8RTW1"/>